<accession>A0A7W7KCI1</accession>
<evidence type="ECO:0000313" key="1">
    <source>
        <dbReference type="EMBL" id="MBB4860276.1"/>
    </source>
</evidence>
<dbReference type="EMBL" id="JACHLR010000018">
    <property type="protein sequence ID" value="MBB4860276.1"/>
    <property type="molecule type" value="Genomic_DNA"/>
</dbReference>
<keyword evidence="2" id="KW-1185">Reference proteome</keyword>
<evidence type="ECO:0008006" key="3">
    <source>
        <dbReference type="Google" id="ProtNLM"/>
    </source>
</evidence>
<dbReference type="Proteomes" id="UP000555448">
    <property type="component" value="Unassembled WGS sequence"/>
</dbReference>
<comment type="caution">
    <text evidence="1">The sequence shown here is derived from an EMBL/GenBank/DDBJ whole genome shotgun (WGS) entry which is preliminary data.</text>
</comment>
<evidence type="ECO:0000313" key="2">
    <source>
        <dbReference type="Proteomes" id="UP000555448"/>
    </source>
</evidence>
<organism evidence="1 2">
    <name type="scientific">Novosphingobium chloroacetimidivorans</name>
    <dbReference type="NCBI Taxonomy" id="1428314"/>
    <lineage>
        <taxon>Bacteria</taxon>
        <taxon>Pseudomonadati</taxon>
        <taxon>Pseudomonadota</taxon>
        <taxon>Alphaproteobacteria</taxon>
        <taxon>Sphingomonadales</taxon>
        <taxon>Sphingomonadaceae</taxon>
        <taxon>Novosphingobium</taxon>
    </lineage>
</organism>
<feature type="non-terminal residue" evidence="1">
    <location>
        <position position="1"/>
    </location>
</feature>
<reference evidence="1 2" key="1">
    <citation type="submission" date="2020-08" db="EMBL/GenBank/DDBJ databases">
        <title>Functional genomics of gut bacteria from endangered species of beetles.</title>
        <authorList>
            <person name="Carlos-Shanley C."/>
        </authorList>
    </citation>
    <scope>NUCLEOTIDE SEQUENCE [LARGE SCALE GENOMIC DNA]</scope>
    <source>
        <strain evidence="1 2">S00245</strain>
    </source>
</reference>
<proteinExistence type="predicted"/>
<gene>
    <name evidence="1" type="ORF">HNO88_003618</name>
</gene>
<dbReference type="AlphaFoldDB" id="A0A7W7KCI1"/>
<name>A0A7W7KCI1_9SPHN</name>
<protein>
    <recommendedName>
        <fullName evidence="3">IS630 family transposase</fullName>
    </recommendedName>
</protein>
<sequence>AARTRDALWTTIGTSLDAFSPEECLNYLQNSGYAFD</sequence>